<accession>A0A023X875</accession>
<evidence type="ECO:0000313" key="7">
    <source>
        <dbReference type="EMBL" id="MDX5895542.1"/>
    </source>
</evidence>
<evidence type="ECO:0000313" key="6">
    <source>
        <dbReference type="EMBL" id="AHY48269.1"/>
    </source>
</evidence>
<dbReference type="PANTHER" id="PTHR10361">
    <property type="entry name" value="SODIUM-BILE ACID COTRANSPORTER"/>
    <property type="match status" value="1"/>
</dbReference>
<evidence type="ECO:0000256" key="4">
    <source>
        <dbReference type="ARBA" id="ARBA00023136"/>
    </source>
</evidence>
<reference evidence="6 8" key="1">
    <citation type="submission" date="2014-03" db="EMBL/GenBank/DDBJ databases">
        <title>Complete genome sequence of the Radio-Resistant Rubrobacter radiotolerans RSPS-4.</title>
        <authorList>
            <person name="Egas C.C."/>
            <person name="Barroso C.C."/>
            <person name="Froufe H.J.C."/>
            <person name="Pacheco J.J."/>
            <person name="Albuquerque L.L."/>
            <person name="da Costa M.M.S."/>
        </authorList>
    </citation>
    <scope>NUCLEOTIDE SEQUENCE [LARGE SCALE GENOMIC DNA]</scope>
    <source>
        <strain evidence="6 8">RSPS-4</strain>
        <plasmid evidence="6 8">2</plasmid>
    </source>
</reference>
<dbReference type="Proteomes" id="UP001281130">
    <property type="component" value="Unassembled WGS sequence"/>
</dbReference>
<dbReference type="EMBL" id="CP007516">
    <property type="protein sequence ID" value="AHY48269.1"/>
    <property type="molecule type" value="Genomic_DNA"/>
</dbReference>
<dbReference type="eggNOG" id="COG0385">
    <property type="taxonomic scope" value="Bacteria"/>
</dbReference>
<feature type="transmembrane region" description="Helical" evidence="5">
    <location>
        <begin position="12"/>
        <end position="30"/>
    </location>
</feature>
<dbReference type="InterPro" id="IPR002657">
    <property type="entry name" value="BilAc:Na_symport/Acr3"/>
</dbReference>
<gene>
    <name evidence="6" type="ORF">RradSPS_2986</name>
    <name evidence="7" type="ORF">SIL72_16050</name>
</gene>
<dbReference type="KEGG" id="rrd:RradSPS_2986"/>
<dbReference type="HOGENOM" id="CLU_884567_0_0_11"/>
<feature type="transmembrane region" description="Helical" evidence="5">
    <location>
        <begin position="66"/>
        <end position="86"/>
    </location>
</feature>
<feature type="transmembrane region" description="Helical" evidence="5">
    <location>
        <begin position="127"/>
        <end position="150"/>
    </location>
</feature>
<keyword evidence="2 5" id="KW-0812">Transmembrane</keyword>
<keyword evidence="4 5" id="KW-0472">Membrane</keyword>
<dbReference type="InterPro" id="IPR004710">
    <property type="entry name" value="Bilac:Na_transpt"/>
</dbReference>
<reference evidence="7" key="2">
    <citation type="submission" date="2023-11" db="EMBL/GenBank/DDBJ databases">
        <title>MicrobeMod: A computational toolkit for identifying prokaryotic methylation and restriction-modification with nanopore sequencing.</title>
        <authorList>
            <person name="Crits-Christoph A."/>
            <person name="Kang S.C."/>
            <person name="Lee H."/>
            <person name="Ostrov N."/>
        </authorList>
    </citation>
    <scope>NUCLEOTIDE SEQUENCE</scope>
    <source>
        <strain evidence="7">ATCC 51242</strain>
    </source>
</reference>
<protein>
    <submittedName>
        <fullName evidence="7">Bile acid:sodium symporter</fullName>
    </submittedName>
    <submittedName>
        <fullName evidence="6">Putative Na+-dependent transporter</fullName>
    </submittedName>
</protein>
<proteinExistence type="predicted"/>
<comment type="subcellular location">
    <subcellularLocation>
        <location evidence="1">Membrane</location>
        <topology evidence="1">Multi-pass membrane protein</topology>
    </subcellularLocation>
</comment>
<dbReference type="Pfam" id="PF01758">
    <property type="entry name" value="SBF"/>
    <property type="match status" value="1"/>
</dbReference>
<feature type="transmembrane region" description="Helical" evidence="5">
    <location>
        <begin position="36"/>
        <end position="54"/>
    </location>
</feature>
<dbReference type="PANTHER" id="PTHR10361:SF28">
    <property type="entry name" value="P3 PROTEIN-RELATED"/>
    <property type="match status" value="1"/>
</dbReference>
<name>A0A023X875_RUBRA</name>
<sequence length="308" mass="32622">MMRRLKVLEENLLWFVLGTTALGIAVPALGEVLYPLVSPLLALLMFLVSLTFDASDVKRVLKRPAWQVLATFLVYGPMALAGALIGRLFFGSFGTSPLAVGQALVGALPTDVSAPLLVLLGRGNVALAAVLNAVNTALAPFVVPPLLLLLTGASLEVPLAELMGELVLIILVPLVAGVFLRSRFPRVVSGFDPLYSFGSSLAYLLLLLAVVGPNAGTILDYGVYALVILAAQLTLNLTGYALGATTRWITENRQTQIAFLFTVSKKEFSIAAAVVVASGLPEEVLIPAVFFAVVQMLTSPLAVRLLNR</sequence>
<evidence type="ECO:0000256" key="5">
    <source>
        <dbReference type="SAM" id="Phobius"/>
    </source>
</evidence>
<keyword evidence="6" id="KW-0614">Plasmid</keyword>
<keyword evidence="3 5" id="KW-1133">Transmembrane helix</keyword>
<dbReference type="AlphaFoldDB" id="A0A023X875"/>
<dbReference type="RefSeq" id="WP_041339002.1">
    <property type="nucleotide sequence ID" value="NZ_CP007516.1"/>
</dbReference>
<keyword evidence="8" id="KW-1185">Reference proteome</keyword>
<feature type="transmembrane region" description="Helical" evidence="5">
    <location>
        <begin position="221"/>
        <end position="245"/>
    </location>
</feature>
<dbReference type="EMBL" id="JAWXXX010000003">
    <property type="protein sequence ID" value="MDX5895542.1"/>
    <property type="molecule type" value="Genomic_DNA"/>
</dbReference>
<dbReference type="Proteomes" id="UP000025229">
    <property type="component" value="Plasmid 2"/>
</dbReference>
<feature type="transmembrane region" description="Helical" evidence="5">
    <location>
        <begin position="194"/>
        <end position="215"/>
    </location>
</feature>
<organism evidence="6 8">
    <name type="scientific">Rubrobacter radiotolerans</name>
    <name type="common">Arthrobacter radiotolerans</name>
    <dbReference type="NCBI Taxonomy" id="42256"/>
    <lineage>
        <taxon>Bacteria</taxon>
        <taxon>Bacillati</taxon>
        <taxon>Actinomycetota</taxon>
        <taxon>Rubrobacteria</taxon>
        <taxon>Rubrobacterales</taxon>
        <taxon>Rubrobacteraceae</taxon>
        <taxon>Rubrobacter</taxon>
    </lineage>
</organism>
<dbReference type="Gene3D" id="1.20.1530.20">
    <property type="match status" value="1"/>
</dbReference>
<dbReference type="OrthoDB" id="5244178at2"/>
<feature type="transmembrane region" description="Helical" evidence="5">
    <location>
        <begin position="162"/>
        <end position="182"/>
    </location>
</feature>
<evidence type="ECO:0000313" key="8">
    <source>
        <dbReference type="Proteomes" id="UP000025229"/>
    </source>
</evidence>
<feature type="transmembrane region" description="Helical" evidence="5">
    <location>
        <begin position="98"/>
        <end position="120"/>
    </location>
</feature>
<feature type="transmembrane region" description="Helical" evidence="5">
    <location>
        <begin position="284"/>
        <end position="306"/>
    </location>
</feature>
<dbReference type="InterPro" id="IPR038770">
    <property type="entry name" value="Na+/solute_symporter_sf"/>
</dbReference>
<evidence type="ECO:0000256" key="1">
    <source>
        <dbReference type="ARBA" id="ARBA00004141"/>
    </source>
</evidence>
<evidence type="ECO:0000256" key="2">
    <source>
        <dbReference type="ARBA" id="ARBA00022692"/>
    </source>
</evidence>
<geneLocation type="plasmid" evidence="6">
    <name>2</name>
</geneLocation>
<dbReference type="GO" id="GO:0016020">
    <property type="term" value="C:membrane"/>
    <property type="evidence" value="ECO:0007669"/>
    <property type="project" value="UniProtKB-SubCell"/>
</dbReference>
<evidence type="ECO:0000256" key="3">
    <source>
        <dbReference type="ARBA" id="ARBA00022989"/>
    </source>
</evidence>
<feature type="transmembrane region" description="Helical" evidence="5">
    <location>
        <begin position="257"/>
        <end position="278"/>
    </location>
</feature>